<comment type="caution">
    <text evidence="1">The sequence shown here is derived from an EMBL/GenBank/DDBJ whole genome shotgun (WGS) entry which is preliminary data.</text>
</comment>
<dbReference type="Proteomes" id="UP000215335">
    <property type="component" value="Unassembled WGS sequence"/>
</dbReference>
<proteinExistence type="predicted"/>
<gene>
    <name evidence="1" type="ORF">TSAR_006292</name>
</gene>
<dbReference type="AlphaFoldDB" id="A0A232EFV4"/>
<reference evidence="1 2" key="1">
    <citation type="journal article" date="2017" name="Curr. Biol.">
        <title>The Evolution of Venom by Co-option of Single-Copy Genes.</title>
        <authorList>
            <person name="Martinson E.O."/>
            <person name="Mrinalini"/>
            <person name="Kelkar Y.D."/>
            <person name="Chang C.H."/>
            <person name="Werren J.H."/>
        </authorList>
    </citation>
    <scope>NUCLEOTIDE SEQUENCE [LARGE SCALE GENOMIC DNA]</scope>
    <source>
        <strain evidence="1 2">Alberta</strain>
        <tissue evidence="1">Whole body</tissue>
    </source>
</reference>
<accession>A0A232EFV4</accession>
<sequence length="47" mass="5502">SIIKWRGSATKASLRSRQSCGAYATIYCYIKVRIFHYKEINVFRVCL</sequence>
<name>A0A232EFV4_9HYME</name>
<feature type="non-terminal residue" evidence="1">
    <location>
        <position position="1"/>
    </location>
</feature>
<organism evidence="1 2">
    <name type="scientific">Trichomalopsis sarcophagae</name>
    <dbReference type="NCBI Taxonomy" id="543379"/>
    <lineage>
        <taxon>Eukaryota</taxon>
        <taxon>Metazoa</taxon>
        <taxon>Ecdysozoa</taxon>
        <taxon>Arthropoda</taxon>
        <taxon>Hexapoda</taxon>
        <taxon>Insecta</taxon>
        <taxon>Pterygota</taxon>
        <taxon>Neoptera</taxon>
        <taxon>Endopterygota</taxon>
        <taxon>Hymenoptera</taxon>
        <taxon>Apocrita</taxon>
        <taxon>Proctotrupomorpha</taxon>
        <taxon>Chalcidoidea</taxon>
        <taxon>Pteromalidae</taxon>
        <taxon>Pteromalinae</taxon>
        <taxon>Trichomalopsis</taxon>
    </lineage>
</organism>
<protein>
    <submittedName>
        <fullName evidence="1">Uncharacterized protein</fullName>
    </submittedName>
</protein>
<keyword evidence="2" id="KW-1185">Reference proteome</keyword>
<dbReference type="EMBL" id="NNAY01004952">
    <property type="protein sequence ID" value="OXU17192.1"/>
    <property type="molecule type" value="Genomic_DNA"/>
</dbReference>
<evidence type="ECO:0000313" key="1">
    <source>
        <dbReference type="EMBL" id="OXU17192.1"/>
    </source>
</evidence>
<evidence type="ECO:0000313" key="2">
    <source>
        <dbReference type="Proteomes" id="UP000215335"/>
    </source>
</evidence>